<dbReference type="Gene3D" id="3.40.630.30">
    <property type="match status" value="2"/>
</dbReference>
<sequence length="221" mass="25202">MVLQLQEVDVEADFPAISRCLFDAHETPLQKFFHLWFPTFGDDNQAREDAITEGATRLKLWHSEDPSSNWRKVVDTESGRIAGASLWNIHLENPFATPDNMEVTWFPPGGAREFVEEMITEYDAPRVQAAQKPHVCVGKQLLNWGMEQADKLGLEVYLDSTGPGRPLYEANGFSYIQEHHIRPRKENPDREWQELEQKVGPIVFWPMKRAVSEGAALDKAG</sequence>
<name>A0A2P5HQ75_DIAHE</name>
<dbReference type="SUPFAM" id="SSF55729">
    <property type="entry name" value="Acyl-CoA N-acyltransferases (Nat)"/>
    <property type="match status" value="1"/>
</dbReference>
<evidence type="ECO:0008006" key="3">
    <source>
        <dbReference type="Google" id="ProtNLM"/>
    </source>
</evidence>
<gene>
    <name evidence="1" type="ORF">DHEL01_v209191</name>
</gene>
<proteinExistence type="predicted"/>
<reference evidence="1" key="1">
    <citation type="submission" date="2017-09" db="EMBL/GenBank/DDBJ databases">
        <title>Polyketide synthases of a Diaporthe helianthi virulent isolate.</title>
        <authorList>
            <person name="Baroncelli R."/>
        </authorList>
    </citation>
    <scope>NUCLEOTIDE SEQUENCE [LARGE SCALE GENOMIC DNA]</scope>
    <source>
        <strain evidence="1">7/96</strain>
    </source>
</reference>
<dbReference type="AlphaFoldDB" id="A0A2P5HQ75"/>
<protein>
    <recommendedName>
        <fullName evidence="3">N-acetyltransferase domain-containing protein</fullName>
    </recommendedName>
</protein>
<dbReference type="InParanoid" id="A0A2P5HQ75"/>
<evidence type="ECO:0000313" key="2">
    <source>
        <dbReference type="Proteomes" id="UP000094444"/>
    </source>
</evidence>
<dbReference type="InterPro" id="IPR016181">
    <property type="entry name" value="Acyl_CoA_acyltransferase"/>
</dbReference>
<dbReference type="PANTHER" id="PTHR42791:SF5">
    <property type="entry name" value="HYPOTHETICAL ACETYLTRANSFERASE (EUROFUNG)"/>
    <property type="match status" value="1"/>
</dbReference>
<dbReference type="STRING" id="158607.A0A2P5HQ75"/>
<keyword evidence="2" id="KW-1185">Reference proteome</keyword>
<dbReference type="EMBL" id="MAVT02001005">
    <property type="protein sequence ID" value="POS72410.1"/>
    <property type="molecule type" value="Genomic_DNA"/>
</dbReference>
<evidence type="ECO:0000313" key="1">
    <source>
        <dbReference type="EMBL" id="POS72410.1"/>
    </source>
</evidence>
<dbReference type="Proteomes" id="UP000094444">
    <property type="component" value="Unassembled WGS sequence"/>
</dbReference>
<dbReference type="OrthoDB" id="410198at2759"/>
<accession>A0A2P5HQ75</accession>
<comment type="caution">
    <text evidence="1">The sequence shown here is derived from an EMBL/GenBank/DDBJ whole genome shotgun (WGS) entry which is preliminary data.</text>
</comment>
<organism evidence="1 2">
    <name type="scientific">Diaporthe helianthi</name>
    <dbReference type="NCBI Taxonomy" id="158607"/>
    <lineage>
        <taxon>Eukaryota</taxon>
        <taxon>Fungi</taxon>
        <taxon>Dikarya</taxon>
        <taxon>Ascomycota</taxon>
        <taxon>Pezizomycotina</taxon>
        <taxon>Sordariomycetes</taxon>
        <taxon>Sordariomycetidae</taxon>
        <taxon>Diaporthales</taxon>
        <taxon>Diaporthaceae</taxon>
        <taxon>Diaporthe</taxon>
    </lineage>
</organism>
<dbReference type="InterPro" id="IPR052523">
    <property type="entry name" value="Trichothecene_AcTrans"/>
</dbReference>
<dbReference type="PANTHER" id="PTHR42791">
    <property type="entry name" value="GNAT FAMILY ACETYLTRANSFERASE"/>
    <property type="match status" value="1"/>
</dbReference>